<sequence length="70" mass="8272">MLPCQRCMLVLVMTLFRVSPVMLCFPGRHFVCIELKSMECYLLVRDAMDNTKLECVWLHSDFWEKRTISG</sequence>
<feature type="signal peptide" evidence="1">
    <location>
        <begin position="1"/>
        <end position="23"/>
    </location>
</feature>
<keyword evidence="1" id="KW-0732">Signal</keyword>
<evidence type="ECO:0000256" key="1">
    <source>
        <dbReference type="SAM" id="SignalP"/>
    </source>
</evidence>
<accession>A0A8X8X9V0</accession>
<feature type="chain" id="PRO_5036498639" description="Secreted protein" evidence="1">
    <location>
        <begin position="24"/>
        <end position="70"/>
    </location>
</feature>
<gene>
    <name evidence="2" type="ORF">SASPL_130851</name>
</gene>
<dbReference type="AlphaFoldDB" id="A0A8X8X9V0"/>
<organism evidence="2">
    <name type="scientific">Salvia splendens</name>
    <name type="common">Scarlet sage</name>
    <dbReference type="NCBI Taxonomy" id="180675"/>
    <lineage>
        <taxon>Eukaryota</taxon>
        <taxon>Viridiplantae</taxon>
        <taxon>Streptophyta</taxon>
        <taxon>Embryophyta</taxon>
        <taxon>Tracheophyta</taxon>
        <taxon>Spermatophyta</taxon>
        <taxon>Magnoliopsida</taxon>
        <taxon>eudicotyledons</taxon>
        <taxon>Gunneridae</taxon>
        <taxon>Pentapetalae</taxon>
        <taxon>asterids</taxon>
        <taxon>lamiids</taxon>
        <taxon>Lamiales</taxon>
        <taxon>Lamiaceae</taxon>
        <taxon>Nepetoideae</taxon>
        <taxon>Mentheae</taxon>
        <taxon>Salviinae</taxon>
        <taxon>Salvia</taxon>
        <taxon>Salvia subgen. Calosphace</taxon>
        <taxon>core Calosphace</taxon>
    </lineage>
</organism>
<evidence type="ECO:0008006" key="4">
    <source>
        <dbReference type="Google" id="ProtNLM"/>
    </source>
</evidence>
<reference evidence="2" key="1">
    <citation type="submission" date="2018-01" db="EMBL/GenBank/DDBJ databases">
        <authorList>
            <person name="Mao J.F."/>
        </authorList>
    </citation>
    <scope>NUCLEOTIDE SEQUENCE</scope>
    <source>
        <strain evidence="2">Huo1</strain>
        <tissue evidence="2">Leaf</tissue>
    </source>
</reference>
<dbReference type="Proteomes" id="UP000298416">
    <property type="component" value="Unassembled WGS sequence"/>
</dbReference>
<dbReference type="EMBL" id="PNBA02000011">
    <property type="protein sequence ID" value="KAG6407851.1"/>
    <property type="molecule type" value="Genomic_DNA"/>
</dbReference>
<evidence type="ECO:0000313" key="3">
    <source>
        <dbReference type="Proteomes" id="UP000298416"/>
    </source>
</evidence>
<reference evidence="2" key="2">
    <citation type="submission" date="2020-08" db="EMBL/GenBank/DDBJ databases">
        <title>Plant Genome Project.</title>
        <authorList>
            <person name="Zhang R.-G."/>
        </authorList>
    </citation>
    <scope>NUCLEOTIDE SEQUENCE</scope>
    <source>
        <strain evidence="2">Huo1</strain>
        <tissue evidence="2">Leaf</tissue>
    </source>
</reference>
<proteinExistence type="predicted"/>
<name>A0A8X8X9V0_SALSN</name>
<keyword evidence="3" id="KW-1185">Reference proteome</keyword>
<protein>
    <recommendedName>
        <fullName evidence="4">Secreted protein</fullName>
    </recommendedName>
</protein>
<evidence type="ECO:0000313" key="2">
    <source>
        <dbReference type="EMBL" id="KAG6407851.1"/>
    </source>
</evidence>
<comment type="caution">
    <text evidence="2">The sequence shown here is derived from an EMBL/GenBank/DDBJ whole genome shotgun (WGS) entry which is preliminary data.</text>
</comment>